<dbReference type="AlphaFoldDB" id="A0A8C8S202"/>
<keyword evidence="6" id="KW-1015">Disulfide bond</keyword>
<dbReference type="InterPro" id="IPR001254">
    <property type="entry name" value="Trypsin_dom"/>
</dbReference>
<evidence type="ECO:0000256" key="4">
    <source>
        <dbReference type="ARBA" id="ARBA00022825"/>
    </source>
</evidence>
<organism evidence="11 12">
    <name type="scientific">Pelusios castaneus</name>
    <name type="common">West African mud turtle</name>
    <dbReference type="NCBI Taxonomy" id="367368"/>
    <lineage>
        <taxon>Eukaryota</taxon>
        <taxon>Metazoa</taxon>
        <taxon>Chordata</taxon>
        <taxon>Craniata</taxon>
        <taxon>Vertebrata</taxon>
        <taxon>Euteleostomi</taxon>
        <taxon>Archelosauria</taxon>
        <taxon>Testudinata</taxon>
        <taxon>Testudines</taxon>
        <taxon>Pleurodira</taxon>
        <taxon>Pelomedusidae</taxon>
        <taxon>Pelusios</taxon>
    </lineage>
</organism>
<dbReference type="Proteomes" id="UP000694393">
    <property type="component" value="Unplaced"/>
</dbReference>
<dbReference type="Gene3D" id="2.40.10.10">
    <property type="entry name" value="Trypsin-like serine proteases"/>
    <property type="match status" value="2"/>
</dbReference>
<keyword evidence="12" id="KW-1185">Reference proteome</keyword>
<evidence type="ECO:0000256" key="9">
    <source>
        <dbReference type="RuleBase" id="RU363034"/>
    </source>
</evidence>
<dbReference type="FunFam" id="2.40.10.10:FF:000014">
    <property type="entry name" value="Complement factor D"/>
    <property type="match status" value="1"/>
</dbReference>
<evidence type="ECO:0000256" key="8">
    <source>
        <dbReference type="ARBA" id="ARBA00024195"/>
    </source>
</evidence>
<protein>
    <recommendedName>
        <fullName evidence="10">Peptidase S1 domain-containing protein</fullName>
    </recommendedName>
</protein>
<dbReference type="PROSITE" id="PS00134">
    <property type="entry name" value="TRYPSIN_HIS"/>
    <property type="match status" value="1"/>
</dbReference>
<dbReference type="Ensembl" id="ENSPCET00000013365.1">
    <property type="protein sequence ID" value="ENSPCEP00000012898.1"/>
    <property type="gene ID" value="ENSPCEG00000010222.1"/>
</dbReference>
<proteinExistence type="inferred from homology"/>
<dbReference type="SMART" id="SM00020">
    <property type="entry name" value="Tryp_SPc"/>
    <property type="match status" value="1"/>
</dbReference>
<evidence type="ECO:0000256" key="3">
    <source>
        <dbReference type="ARBA" id="ARBA00022801"/>
    </source>
</evidence>
<dbReference type="PANTHER" id="PTHR24271">
    <property type="entry name" value="KALLIKREIN-RELATED"/>
    <property type="match status" value="1"/>
</dbReference>
<accession>A0A8C8S202</accession>
<feature type="domain" description="Peptidase S1" evidence="10">
    <location>
        <begin position="25"/>
        <end position="247"/>
    </location>
</feature>
<dbReference type="InterPro" id="IPR009003">
    <property type="entry name" value="Peptidase_S1_PA"/>
</dbReference>
<keyword evidence="7" id="KW-0325">Glycoprotein</keyword>
<comment type="similarity">
    <text evidence="8">Belongs to the peptidase S1 family. CLIP subfamily.</text>
</comment>
<dbReference type="GO" id="GO:0005737">
    <property type="term" value="C:cytoplasm"/>
    <property type="evidence" value="ECO:0007669"/>
    <property type="project" value="TreeGrafter"/>
</dbReference>
<reference evidence="11" key="2">
    <citation type="submission" date="2025-09" db="UniProtKB">
        <authorList>
            <consortium name="Ensembl"/>
        </authorList>
    </citation>
    <scope>IDENTIFICATION</scope>
</reference>
<dbReference type="SUPFAM" id="SSF50494">
    <property type="entry name" value="Trypsin-like serine proteases"/>
    <property type="match status" value="1"/>
</dbReference>
<evidence type="ECO:0000259" key="10">
    <source>
        <dbReference type="PROSITE" id="PS50240"/>
    </source>
</evidence>
<keyword evidence="4 9" id="KW-0720">Serine protease</keyword>
<dbReference type="FunFam" id="2.40.10.10:FF:000028">
    <property type="entry name" value="Serine protease easter"/>
    <property type="match status" value="1"/>
</dbReference>
<reference evidence="11" key="1">
    <citation type="submission" date="2025-08" db="UniProtKB">
        <authorList>
            <consortium name="Ensembl"/>
        </authorList>
    </citation>
    <scope>IDENTIFICATION</scope>
</reference>
<evidence type="ECO:0000256" key="6">
    <source>
        <dbReference type="ARBA" id="ARBA00023157"/>
    </source>
</evidence>
<dbReference type="InterPro" id="IPR043504">
    <property type="entry name" value="Peptidase_S1_PA_chymotrypsin"/>
</dbReference>
<keyword evidence="1 9" id="KW-0645">Protease</keyword>
<dbReference type="PRINTS" id="PR00722">
    <property type="entry name" value="CHYMOTRYPSIN"/>
</dbReference>
<dbReference type="Pfam" id="PF00089">
    <property type="entry name" value="Trypsin"/>
    <property type="match status" value="1"/>
</dbReference>
<dbReference type="CDD" id="cd00190">
    <property type="entry name" value="Tryp_SPc"/>
    <property type="match status" value="1"/>
</dbReference>
<dbReference type="PROSITE" id="PS50240">
    <property type="entry name" value="TRYPSIN_DOM"/>
    <property type="match status" value="1"/>
</dbReference>
<evidence type="ECO:0000256" key="7">
    <source>
        <dbReference type="ARBA" id="ARBA00023180"/>
    </source>
</evidence>
<evidence type="ECO:0000256" key="2">
    <source>
        <dbReference type="ARBA" id="ARBA00022729"/>
    </source>
</evidence>
<dbReference type="InterPro" id="IPR001314">
    <property type="entry name" value="Peptidase_S1A"/>
</dbReference>
<evidence type="ECO:0000256" key="1">
    <source>
        <dbReference type="ARBA" id="ARBA00022670"/>
    </source>
</evidence>
<keyword evidence="3 9" id="KW-0378">Hydrolase</keyword>
<dbReference type="PANTHER" id="PTHR24271:SF81">
    <property type="entry name" value="GRANZYME B"/>
    <property type="match status" value="1"/>
</dbReference>
<evidence type="ECO:0000313" key="12">
    <source>
        <dbReference type="Proteomes" id="UP000694393"/>
    </source>
</evidence>
<dbReference type="InterPro" id="IPR018114">
    <property type="entry name" value="TRYPSIN_HIS"/>
</dbReference>
<sequence length="268" mass="29489">PLLGPSPSREMMGLFIRIWLPAGEIIGGHPAKAHSRPYMAFLEIQNGRDISICGGFLVSKDFVLTAAHCKADKITVKLGAHNIKNPRESRQEIPVRRQIIHRYYNSLSQNNDIMLLQLERKAILNEHVSPIRLPLAHQQVLPGTMCSVAGWGRISTANRQISAILQEVDLMVMKDAACHFYHYNSTTMLCAGDPEKGKSSFKGDSGGPLVCGGTAQGIVSFGSKDGTPPAVYTRVSTFIPWIQEEMRKLSHVPLQESLQGLSFMASVL</sequence>
<name>A0A8C8S202_9SAUR</name>
<keyword evidence="5" id="KW-0865">Zymogen</keyword>
<keyword evidence="2" id="KW-0732">Signal</keyword>
<evidence type="ECO:0000256" key="5">
    <source>
        <dbReference type="ARBA" id="ARBA00023145"/>
    </source>
</evidence>
<evidence type="ECO:0000313" key="11">
    <source>
        <dbReference type="Ensembl" id="ENSPCEP00000012898.1"/>
    </source>
</evidence>
<dbReference type="PROSITE" id="PS00135">
    <property type="entry name" value="TRYPSIN_SER"/>
    <property type="match status" value="1"/>
</dbReference>
<dbReference type="GO" id="GO:0006508">
    <property type="term" value="P:proteolysis"/>
    <property type="evidence" value="ECO:0007669"/>
    <property type="project" value="UniProtKB-KW"/>
</dbReference>
<dbReference type="GO" id="GO:0004252">
    <property type="term" value="F:serine-type endopeptidase activity"/>
    <property type="evidence" value="ECO:0007669"/>
    <property type="project" value="InterPro"/>
</dbReference>
<dbReference type="InterPro" id="IPR033116">
    <property type="entry name" value="TRYPSIN_SER"/>
</dbReference>